<evidence type="ECO:0000259" key="4">
    <source>
        <dbReference type="Pfam" id="PF03447"/>
    </source>
</evidence>
<dbReference type="Pfam" id="PF03447">
    <property type="entry name" value="NAD_binding_3"/>
    <property type="match status" value="1"/>
</dbReference>
<evidence type="ECO:0000256" key="2">
    <source>
        <dbReference type="ARBA" id="ARBA00020169"/>
    </source>
</evidence>
<dbReference type="GO" id="GO:0033735">
    <property type="term" value="F:aspartate dehydrogenase [NAD(P)+] activity"/>
    <property type="evidence" value="ECO:0007669"/>
    <property type="project" value="InterPro"/>
</dbReference>
<dbReference type="SUPFAM" id="SSF51735">
    <property type="entry name" value="NAD(P)-binding Rossmann-fold domains"/>
    <property type="match status" value="1"/>
</dbReference>
<dbReference type="SUPFAM" id="SSF55347">
    <property type="entry name" value="Glyceraldehyde-3-phosphate dehydrogenase-like, C-terminal domain"/>
    <property type="match status" value="1"/>
</dbReference>
<comment type="similarity">
    <text evidence="1">Belongs to the L-aspartate dehydrogenase family.</text>
</comment>
<dbReference type="AlphaFoldDB" id="C1BNT3"/>
<reference evidence="5" key="1">
    <citation type="submission" date="2009-03" db="EMBL/GenBank/DDBJ databases">
        <title>Caligus rogercresseyi ESTs and full-length cDNAs.</title>
        <authorList>
            <person name="Yasuike M."/>
            <person name="von Schalburg K."/>
            <person name="Cooper G."/>
            <person name="Leong J."/>
            <person name="Jones S.R.M."/>
            <person name="Koop B.F."/>
        </authorList>
    </citation>
    <scope>NUCLEOTIDE SEQUENCE</scope>
    <source>
        <tissue evidence="5">Whole tissue</tissue>
    </source>
</reference>
<sequence length="278" mass="30170">MEKKRVGIVGFGNIGKYLYNYIINESTELSVEFVWNRTASVLTEASVPKELIINSLDDFVHKQPDIIVEVAHPDITLKYGELFLSKADTLLGSPTALANPKLEAKLKACANEKHGLYVPSGAFWGGEDIRKMADLNSLTGLTVVMTKHPSCLKLKGYLDELNKKVLNEAVVLYDGPIRELCSLAPNNVNTMAAAAVAAHNLGFDQVRGRLISDPRSLDWHEIRVSVTGPSQKDGRTFTVETVRSNPANPGVVTGSATYSSFLSSLKKAGGQGPGFHLC</sequence>
<dbReference type="Gene3D" id="3.40.50.720">
    <property type="entry name" value="NAD(P)-binding Rossmann-like Domain"/>
    <property type="match status" value="1"/>
</dbReference>
<dbReference type="GO" id="GO:0050661">
    <property type="term" value="F:NADP binding"/>
    <property type="evidence" value="ECO:0007669"/>
    <property type="project" value="InterPro"/>
</dbReference>
<dbReference type="InterPro" id="IPR036291">
    <property type="entry name" value="NAD(P)-bd_dom_sf"/>
</dbReference>
<evidence type="ECO:0000259" key="3">
    <source>
        <dbReference type="Pfam" id="PF01958"/>
    </source>
</evidence>
<evidence type="ECO:0000313" key="5">
    <source>
        <dbReference type="EMBL" id="ACO10686.1"/>
    </source>
</evidence>
<dbReference type="PANTHER" id="PTHR31873">
    <property type="entry name" value="L-ASPARTATE DEHYDROGENASE-RELATED"/>
    <property type="match status" value="1"/>
</dbReference>
<dbReference type="InterPro" id="IPR002811">
    <property type="entry name" value="Asp_DH"/>
</dbReference>
<proteinExistence type="evidence at transcript level"/>
<dbReference type="EMBL" id="BT076262">
    <property type="protein sequence ID" value="ACO10686.1"/>
    <property type="molecule type" value="mRNA"/>
</dbReference>
<dbReference type="GO" id="GO:0009435">
    <property type="term" value="P:NAD+ biosynthetic process"/>
    <property type="evidence" value="ECO:0007669"/>
    <property type="project" value="InterPro"/>
</dbReference>
<accession>C1BNT3</accession>
<dbReference type="InterPro" id="IPR005106">
    <property type="entry name" value="Asp/hSer_DH_NAD-bd"/>
</dbReference>
<dbReference type="Gene3D" id="3.30.360.10">
    <property type="entry name" value="Dihydrodipicolinate Reductase, domain 2"/>
    <property type="match status" value="1"/>
</dbReference>
<evidence type="ECO:0000256" key="1">
    <source>
        <dbReference type="ARBA" id="ARBA00008331"/>
    </source>
</evidence>
<organism evidence="5">
    <name type="scientific">Caligus rogercresseyi</name>
    <name type="common">Sea louse</name>
    <dbReference type="NCBI Taxonomy" id="217165"/>
    <lineage>
        <taxon>Eukaryota</taxon>
        <taxon>Metazoa</taxon>
        <taxon>Ecdysozoa</taxon>
        <taxon>Arthropoda</taxon>
        <taxon>Crustacea</taxon>
        <taxon>Multicrustacea</taxon>
        <taxon>Hexanauplia</taxon>
        <taxon>Copepoda</taxon>
        <taxon>Siphonostomatoida</taxon>
        <taxon>Caligidae</taxon>
        <taxon>Caligus</taxon>
    </lineage>
</organism>
<name>C1BNT3_CALRO</name>
<feature type="domain" description="Aspartate/homoserine dehydrogenase NAD-binding" evidence="4">
    <location>
        <begin position="10"/>
        <end position="115"/>
    </location>
</feature>
<dbReference type="PANTHER" id="PTHR31873:SF6">
    <property type="entry name" value="ASPARTATE DEHYDROGENASE DOMAIN-CONTAINING PROTEIN"/>
    <property type="match status" value="1"/>
</dbReference>
<dbReference type="Pfam" id="PF01958">
    <property type="entry name" value="Asp_DH_C"/>
    <property type="match status" value="1"/>
</dbReference>
<gene>
    <name evidence="5" type="primary">ASPD</name>
</gene>
<protein>
    <recommendedName>
        <fullName evidence="2">Aspartate dehydrogenase domain-containing protein</fullName>
    </recommendedName>
</protein>
<feature type="domain" description="Aspartate dehydrogenase" evidence="3">
    <location>
        <begin position="167"/>
        <end position="257"/>
    </location>
</feature>